<proteinExistence type="predicted"/>
<organism evidence="2 3">
    <name type="scientific">Thalassolituus maritimus</name>
    <dbReference type="NCBI Taxonomy" id="484498"/>
    <lineage>
        <taxon>Bacteria</taxon>
        <taxon>Pseudomonadati</taxon>
        <taxon>Pseudomonadota</taxon>
        <taxon>Gammaproteobacteria</taxon>
        <taxon>Oceanospirillales</taxon>
        <taxon>Oceanospirillaceae</taxon>
        <taxon>Thalassolituus</taxon>
    </lineage>
</organism>
<reference evidence="2 3" key="1">
    <citation type="submission" date="2024-04" db="EMBL/GenBank/DDBJ databases">
        <title>Draft genome sequence of Thalassolituus maritimus NBRC 116585.</title>
        <authorList>
            <person name="Miyakawa T."/>
            <person name="Kusuya Y."/>
            <person name="Miura T."/>
        </authorList>
    </citation>
    <scope>NUCLEOTIDE SEQUENCE [LARGE SCALE GENOMIC DNA]</scope>
    <source>
        <strain evidence="2 3">5NW40-0001</strain>
    </source>
</reference>
<evidence type="ECO:0000313" key="3">
    <source>
        <dbReference type="Proteomes" id="UP001481413"/>
    </source>
</evidence>
<comment type="caution">
    <text evidence="2">The sequence shown here is derived from an EMBL/GenBank/DDBJ whole genome shotgun (WGS) entry which is preliminary data.</text>
</comment>
<sequence>MVKEIYSNPIIVIANAVGYGASKLILGTESPANQSLPRRLRLKESDINGGSPPRGNKAPSIDGTLNSPNILEPRKRINAITDKPTIIL</sequence>
<name>A0ABQ0A2E5_9GAMM</name>
<keyword evidence="3" id="KW-1185">Reference proteome</keyword>
<dbReference type="Proteomes" id="UP001481413">
    <property type="component" value="Unassembled WGS sequence"/>
</dbReference>
<evidence type="ECO:0000256" key="1">
    <source>
        <dbReference type="SAM" id="MobiDB-lite"/>
    </source>
</evidence>
<evidence type="ECO:0000313" key="2">
    <source>
        <dbReference type="EMBL" id="GAA6146482.1"/>
    </source>
</evidence>
<gene>
    <name evidence="2" type="ORF">NBRC116585_26000</name>
</gene>
<protein>
    <submittedName>
        <fullName evidence="2">Uncharacterized protein</fullName>
    </submittedName>
</protein>
<dbReference type="EMBL" id="BAABWH010000008">
    <property type="protein sequence ID" value="GAA6146482.1"/>
    <property type="molecule type" value="Genomic_DNA"/>
</dbReference>
<feature type="region of interest" description="Disordered" evidence="1">
    <location>
        <begin position="30"/>
        <end position="69"/>
    </location>
</feature>
<accession>A0ABQ0A2E5</accession>